<feature type="domain" description="Fatty acid desaturase" evidence="5">
    <location>
        <begin position="2"/>
        <end position="83"/>
    </location>
</feature>
<dbReference type="GO" id="GO:0006629">
    <property type="term" value="P:lipid metabolic process"/>
    <property type="evidence" value="ECO:0007669"/>
    <property type="project" value="UniProtKB-KW"/>
</dbReference>
<dbReference type="AlphaFoldDB" id="A0A3P5YYL3"/>
<dbReference type="GO" id="GO:0016491">
    <property type="term" value="F:oxidoreductase activity"/>
    <property type="evidence" value="ECO:0007669"/>
    <property type="project" value="UniProtKB-KW"/>
</dbReference>
<evidence type="ECO:0000256" key="2">
    <source>
        <dbReference type="ARBA" id="ARBA00009295"/>
    </source>
</evidence>
<comment type="similarity">
    <text evidence="2">Belongs to the fatty acid desaturase type 1 family.</text>
</comment>
<evidence type="ECO:0000313" key="6">
    <source>
        <dbReference type="EMBL" id="VDC72892.1"/>
    </source>
</evidence>
<evidence type="ECO:0000256" key="1">
    <source>
        <dbReference type="ARBA" id="ARBA00004370"/>
    </source>
</evidence>
<protein>
    <recommendedName>
        <fullName evidence="5">Fatty acid desaturase domain-containing protein</fullName>
    </recommendedName>
</protein>
<organism evidence="6">
    <name type="scientific">Brassica campestris</name>
    <name type="common">Field mustard</name>
    <dbReference type="NCBI Taxonomy" id="3711"/>
    <lineage>
        <taxon>Eukaryota</taxon>
        <taxon>Viridiplantae</taxon>
        <taxon>Streptophyta</taxon>
        <taxon>Embryophyta</taxon>
        <taxon>Tracheophyta</taxon>
        <taxon>Spermatophyta</taxon>
        <taxon>Magnoliopsida</taxon>
        <taxon>eudicotyledons</taxon>
        <taxon>Gunneridae</taxon>
        <taxon>Pentapetalae</taxon>
        <taxon>rosids</taxon>
        <taxon>malvids</taxon>
        <taxon>Brassicales</taxon>
        <taxon>Brassicaceae</taxon>
        <taxon>Brassiceae</taxon>
        <taxon>Brassica</taxon>
    </lineage>
</organism>
<dbReference type="Pfam" id="PF00487">
    <property type="entry name" value="FA_desaturase"/>
    <property type="match status" value="1"/>
</dbReference>
<proteinExistence type="inferred from homology"/>
<dbReference type="GO" id="GO:0016020">
    <property type="term" value="C:membrane"/>
    <property type="evidence" value="ECO:0007669"/>
    <property type="project" value="UniProtKB-SubCell"/>
</dbReference>
<evidence type="ECO:0000259" key="5">
    <source>
        <dbReference type="Pfam" id="PF00487"/>
    </source>
</evidence>
<evidence type="ECO:0000256" key="3">
    <source>
        <dbReference type="ARBA" id="ARBA00023002"/>
    </source>
</evidence>
<reference evidence="6" key="1">
    <citation type="submission" date="2018-11" db="EMBL/GenBank/DDBJ databases">
        <authorList>
            <consortium name="Genoscope - CEA"/>
            <person name="William W."/>
        </authorList>
    </citation>
    <scope>NUCLEOTIDE SEQUENCE</scope>
</reference>
<dbReference type="InterPro" id="IPR012171">
    <property type="entry name" value="Fatty_acid_desaturase"/>
</dbReference>
<dbReference type="InterPro" id="IPR005804">
    <property type="entry name" value="FA_desaturase_dom"/>
</dbReference>
<sequence>MWLDFVTYLHHHGHEDKLPWYRGKEWSYLRGGLTTLDRDYGLINNIHHDIGTHVIHHLFPQIPHYHLVEATEAAKPVLGKYYREPDKSGPLPLHLLGILAKSIKEDHFVSDEGDVVYYEADPNLYGEIKVTAE</sequence>
<name>A0A3P5YYL3_BRACM</name>
<evidence type="ECO:0000256" key="4">
    <source>
        <dbReference type="ARBA" id="ARBA00023098"/>
    </source>
</evidence>
<keyword evidence="3" id="KW-0560">Oxidoreductase</keyword>
<accession>A0A3P5YYL3</accession>
<gene>
    <name evidence="6" type="ORF">BRAA05T22606Z</name>
</gene>
<keyword evidence="4" id="KW-0443">Lipid metabolism</keyword>
<dbReference type="PANTHER" id="PTHR32100">
    <property type="entry name" value="OMEGA-6 FATTY ACID DESATURASE, CHLOROPLASTIC"/>
    <property type="match status" value="1"/>
</dbReference>
<comment type="subcellular location">
    <subcellularLocation>
        <location evidence="1">Membrane</location>
    </subcellularLocation>
</comment>
<dbReference type="EMBL" id="LR031570">
    <property type="protein sequence ID" value="VDC72892.1"/>
    <property type="molecule type" value="Genomic_DNA"/>
</dbReference>